<comment type="caution">
    <text evidence="9">The sequence shown here is derived from an EMBL/GenBank/DDBJ whole genome shotgun (WGS) entry which is preliminary data.</text>
</comment>
<feature type="transmembrane region" description="Helical" evidence="7">
    <location>
        <begin position="68"/>
        <end position="85"/>
    </location>
</feature>
<reference evidence="9 10" key="1">
    <citation type="submission" date="2023-07" db="EMBL/GenBank/DDBJ databases">
        <title>Genomic Encyclopedia of Type Strains, Phase IV (KMG-IV): sequencing the most valuable type-strain genomes for metagenomic binning, comparative biology and taxonomic classification.</title>
        <authorList>
            <person name="Goeker M."/>
        </authorList>
    </citation>
    <scope>NUCLEOTIDE SEQUENCE [LARGE SCALE GENOMIC DNA]</scope>
    <source>
        <strain evidence="9 10">DSM 12751</strain>
    </source>
</reference>
<evidence type="ECO:0000256" key="7">
    <source>
        <dbReference type="SAM" id="Phobius"/>
    </source>
</evidence>
<evidence type="ECO:0000256" key="5">
    <source>
        <dbReference type="ARBA" id="ARBA00022989"/>
    </source>
</evidence>
<organism evidence="9 10">
    <name type="scientific">Caldalkalibacillus horti</name>
    <dbReference type="NCBI Taxonomy" id="77523"/>
    <lineage>
        <taxon>Bacteria</taxon>
        <taxon>Bacillati</taxon>
        <taxon>Bacillota</taxon>
        <taxon>Bacilli</taxon>
        <taxon>Bacillales</taxon>
        <taxon>Bacillaceae</taxon>
        <taxon>Caldalkalibacillus</taxon>
    </lineage>
</organism>
<sequence length="295" mass="32045">MQMKYSIIVLLGAISYGVLSTFVKLAYGAGFTVNEVVGGQFFFGWLMLLLAVGFFSRKRIRLKHVLQLMLVGTTTSFTAITYYSSLQYVPASVAIILLFQFTWMGVALEAILTRTWPSRIKVASVLLLIGGTLLASGLFSATVAALPLKGILFGLCAAVSFTLFILVSERVAVDVSPLSRSLAMISGAMVFTFIVFPPTFIFSGVILYGLWIYALPLAFFGMVIPTLFFAIGMPRIGTGLGTILGAAELPTVIVMSWLVLREQIGWLQYIGIMIILIGIVLPQLKKKSVLDTVDG</sequence>
<evidence type="ECO:0000256" key="3">
    <source>
        <dbReference type="ARBA" id="ARBA00022475"/>
    </source>
</evidence>
<feature type="transmembrane region" description="Helical" evidence="7">
    <location>
        <begin position="181"/>
        <end position="202"/>
    </location>
</feature>
<feature type="transmembrane region" description="Helical" evidence="7">
    <location>
        <begin position="208"/>
        <end position="231"/>
    </location>
</feature>
<comment type="subcellular location">
    <subcellularLocation>
        <location evidence="1">Cell membrane</location>
        <topology evidence="1">Multi-pass membrane protein</topology>
    </subcellularLocation>
</comment>
<feature type="transmembrane region" description="Helical" evidence="7">
    <location>
        <begin position="238"/>
        <end position="260"/>
    </location>
</feature>
<protein>
    <submittedName>
        <fullName evidence="9">Drug/metabolite transporter (DMT)-like permease</fullName>
    </submittedName>
</protein>
<feature type="domain" description="EamA" evidence="8">
    <location>
        <begin position="149"/>
        <end position="281"/>
    </location>
</feature>
<feature type="transmembrane region" description="Helical" evidence="7">
    <location>
        <begin position="91"/>
        <end position="112"/>
    </location>
</feature>
<keyword evidence="4 7" id="KW-0812">Transmembrane</keyword>
<evidence type="ECO:0000256" key="4">
    <source>
        <dbReference type="ARBA" id="ARBA00022692"/>
    </source>
</evidence>
<keyword evidence="6 7" id="KW-0472">Membrane</keyword>
<dbReference type="InterPro" id="IPR051258">
    <property type="entry name" value="Diverse_Substrate_Transporter"/>
</dbReference>
<feature type="transmembrane region" description="Helical" evidence="7">
    <location>
        <begin position="151"/>
        <end position="169"/>
    </location>
</feature>
<keyword evidence="5 7" id="KW-1133">Transmembrane helix</keyword>
<name>A0ABT9VXD0_9BACI</name>
<evidence type="ECO:0000256" key="1">
    <source>
        <dbReference type="ARBA" id="ARBA00004651"/>
    </source>
</evidence>
<dbReference type="PANTHER" id="PTHR42920:SF5">
    <property type="entry name" value="EAMA DOMAIN-CONTAINING PROTEIN"/>
    <property type="match status" value="1"/>
</dbReference>
<evidence type="ECO:0000313" key="9">
    <source>
        <dbReference type="EMBL" id="MDQ0165529.1"/>
    </source>
</evidence>
<feature type="transmembrane region" description="Helical" evidence="7">
    <location>
        <begin position="124"/>
        <end position="145"/>
    </location>
</feature>
<gene>
    <name evidence="9" type="ORF">J2S11_001430</name>
</gene>
<dbReference type="RefSeq" id="WP_307392742.1">
    <property type="nucleotide sequence ID" value="NZ_BAAADK010000011.1"/>
</dbReference>
<dbReference type="Proteomes" id="UP001235840">
    <property type="component" value="Unassembled WGS sequence"/>
</dbReference>
<evidence type="ECO:0000256" key="2">
    <source>
        <dbReference type="ARBA" id="ARBA00007362"/>
    </source>
</evidence>
<evidence type="ECO:0000256" key="6">
    <source>
        <dbReference type="ARBA" id="ARBA00023136"/>
    </source>
</evidence>
<dbReference type="InterPro" id="IPR037185">
    <property type="entry name" value="EmrE-like"/>
</dbReference>
<comment type="similarity">
    <text evidence="2">Belongs to the EamA transporter family.</text>
</comment>
<dbReference type="PANTHER" id="PTHR42920">
    <property type="entry name" value="OS03G0707200 PROTEIN-RELATED"/>
    <property type="match status" value="1"/>
</dbReference>
<feature type="transmembrane region" description="Helical" evidence="7">
    <location>
        <begin position="38"/>
        <end position="56"/>
    </location>
</feature>
<dbReference type="EMBL" id="JAUSTY010000005">
    <property type="protein sequence ID" value="MDQ0165529.1"/>
    <property type="molecule type" value="Genomic_DNA"/>
</dbReference>
<feature type="domain" description="EamA" evidence="8">
    <location>
        <begin position="6"/>
        <end position="136"/>
    </location>
</feature>
<dbReference type="SUPFAM" id="SSF103481">
    <property type="entry name" value="Multidrug resistance efflux transporter EmrE"/>
    <property type="match status" value="2"/>
</dbReference>
<accession>A0ABT9VXD0</accession>
<dbReference type="InterPro" id="IPR000620">
    <property type="entry name" value="EamA_dom"/>
</dbReference>
<keyword evidence="10" id="KW-1185">Reference proteome</keyword>
<dbReference type="Pfam" id="PF00892">
    <property type="entry name" value="EamA"/>
    <property type="match status" value="2"/>
</dbReference>
<evidence type="ECO:0000313" key="10">
    <source>
        <dbReference type="Proteomes" id="UP001235840"/>
    </source>
</evidence>
<evidence type="ECO:0000259" key="8">
    <source>
        <dbReference type="Pfam" id="PF00892"/>
    </source>
</evidence>
<keyword evidence="3" id="KW-1003">Cell membrane</keyword>
<feature type="transmembrane region" description="Helical" evidence="7">
    <location>
        <begin position="266"/>
        <end position="284"/>
    </location>
</feature>
<proteinExistence type="inferred from homology"/>